<dbReference type="STRING" id="456320.Mvol_0431"/>
<protein>
    <submittedName>
        <fullName evidence="1">Uncharacterized protein</fullName>
    </submittedName>
</protein>
<dbReference type="AlphaFoldDB" id="D7DSI1"/>
<evidence type="ECO:0000313" key="2">
    <source>
        <dbReference type="Proteomes" id="UP000007722"/>
    </source>
</evidence>
<dbReference type="Proteomes" id="UP000007722">
    <property type="component" value="Chromosome"/>
</dbReference>
<keyword evidence="2" id="KW-1185">Reference proteome</keyword>
<gene>
    <name evidence="1" type="ordered locus">Mvol_0431</name>
</gene>
<name>D7DSI1_METV3</name>
<dbReference type="KEGG" id="mvo:Mvol_0431"/>
<organism evidence="1 2">
    <name type="scientific">Methanococcus voltae (strain ATCC BAA-1334 / A3)</name>
    <dbReference type="NCBI Taxonomy" id="456320"/>
    <lineage>
        <taxon>Archaea</taxon>
        <taxon>Methanobacteriati</taxon>
        <taxon>Methanobacteriota</taxon>
        <taxon>Methanomada group</taxon>
        <taxon>Methanococci</taxon>
        <taxon>Methanococcales</taxon>
        <taxon>Methanococcaceae</taxon>
        <taxon>Methanococcus</taxon>
    </lineage>
</organism>
<dbReference type="FunCoup" id="D7DSI1">
    <property type="interactions" value="4"/>
</dbReference>
<dbReference type="EMBL" id="CP002057">
    <property type="protein sequence ID" value="ADI36091.1"/>
    <property type="molecule type" value="Genomic_DNA"/>
</dbReference>
<dbReference type="InParanoid" id="D7DSI1"/>
<dbReference type="HOGENOM" id="CLU_632557_0_0_2"/>
<evidence type="ECO:0000313" key="1">
    <source>
        <dbReference type="EMBL" id="ADI36091.1"/>
    </source>
</evidence>
<sequence length="433" mass="50799">MEYGKNYPEYILKNMANAKKEVYRETFISFLKNQIFKIREEIGLEMLNFSILDYEFKKVGTNNNDEKIILYLYTSTRTDKSGIIGPGGWVIGKLREKIVNDNKLLNYVSETYINGLTEPKNINKFRKNYAKGIIIRKINNSRKLRKLDEIKIKNKENRDNNEYKLSQNKNNYGNNYKNIFELSKNLIIRVEDISDIEKLHNKTLESIEFLEKRGLEFSKCENRFLDKSLYIVQCEYDLAGLNNVSKYFNIDCATIDTGNTVILPNKSKNKINKYIENYALNNNVNNNNNNNNTNNTNNNMKINHNYIQMEKIDSEEIKNAINDNPCLRLCNRYLFTLLDYCKKEGYKNLIFNHFMADFDKINNVNIVNFLSLFPIKKNTLVNSADFLECPMVIQACKNNESYKFEKIEEIVEKVYGGIVEPTEGSEEILKYLK</sequence>
<dbReference type="eggNOG" id="arCOG04823">
    <property type="taxonomic scope" value="Archaea"/>
</dbReference>
<dbReference type="OrthoDB" id="85793at2157"/>
<reference evidence="1 2" key="1">
    <citation type="submission" date="2010-05" db="EMBL/GenBank/DDBJ databases">
        <title>Complete sequence of Methanococcus voltae A3.</title>
        <authorList>
            <consortium name="US DOE Joint Genome Institute"/>
            <person name="Lucas S."/>
            <person name="Copeland A."/>
            <person name="Lapidus A."/>
            <person name="Cheng J.-F."/>
            <person name="Bruce D."/>
            <person name="Goodwin L."/>
            <person name="Pitluck S."/>
            <person name="Lowry S."/>
            <person name="Clum A."/>
            <person name="Land M."/>
            <person name="Hauser L."/>
            <person name="Kyrpides N."/>
            <person name="Mikhailova N."/>
            <person name="Whitman W.B."/>
            <person name="Woyke T."/>
        </authorList>
    </citation>
    <scope>NUCLEOTIDE SEQUENCE [LARGE SCALE GENOMIC DNA]</scope>
    <source>
        <strain evidence="2">ATCC BAA-1334 / A3</strain>
    </source>
</reference>
<accession>D7DSI1</accession>
<proteinExistence type="predicted"/>